<dbReference type="STRING" id="436010.A0A166KBI6"/>
<keyword evidence="7 8" id="KW-0472">Membrane</keyword>
<keyword evidence="4 8" id="KW-0812">Transmembrane</keyword>
<dbReference type="GO" id="GO:0016020">
    <property type="term" value="C:membrane"/>
    <property type="evidence" value="ECO:0007669"/>
    <property type="project" value="UniProtKB-SubCell"/>
</dbReference>
<dbReference type="Proteomes" id="UP000076532">
    <property type="component" value="Unassembled WGS sequence"/>
</dbReference>
<evidence type="ECO:0000256" key="8">
    <source>
        <dbReference type="PROSITE-ProRule" id="PRU00282"/>
    </source>
</evidence>
<evidence type="ECO:0000256" key="7">
    <source>
        <dbReference type="ARBA" id="ARBA00023136"/>
    </source>
</evidence>
<dbReference type="EMBL" id="KV417545">
    <property type="protein sequence ID" value="KZP21736.1"/>
    <property type="molecule type" value="Genomic_DNA"/>
</dbReference>
<dbReference type="GO" id="GO:0055085">
    <property type="term" value="P:transmembrane transport"/>
    <property type="evidence" value="ECO:0007669"/>
    <property type="project" value="InterPro"/>
</dbReference>
<evidence type="ECO:0000256" key="9">
    <source>
        <dbReference type="RuleBase" id="RU000488"/>
    </source>
</evidence>
<keyword evidence="11" id="KW-1185">Reference proteome</keyword>
<dbReference type="PANTHER" id="PTHR45683">
    <property type="entry name" value="MITOCHONDRIAL NICOTINAMIDE ADENINE DINUCLEOTIDE TRANSPORTER 1-RELATED-RELATED"/>
    <property type="match status" value="1"/>
</dbReference>
<feature type="repeat" description="Solcar" evidence="8">
    <location>
        <begin position="224"/>
        <end position="307"/>
    </location>
</feature>
<evidence type="ECO:0000256" key="2">
    <source>
        <dbReference type="ARBA" id="ARBA00006375"/>
    </source>
</evidence>
<dbReference type="SUPFAM" id="SSF103506">
    <property type="entry name" value="Mitochondrial carrier"/>
    <property type="match status" value="1"/>
</dbReference>
<keyword evidence="5" id="KW-0677">Repeat</keyword>
<comment type="subcellular location">
    <subcellularLocation>
        <location evidence="1">Membrane</location>
        <topology evidence="1">Multi-pass membrane protein</topology>
    </subcellularLocation>
</comment>
<protein>
    <submittedName>
        <fullName evidence="10">Mitochondrial carrier</fullName>
    </submittedName>
</protein>
<accession>A0A166KBI6</accession>
<dbReference type="Pfam" id="PF00153">
    <property type="entry name" value="Mito_carr"/>
    <property type="match status" value="3"/>
</dbReference>
<dbReference type="InterPro" id="IPR044712">
    <property type="entry name" value="SLC25A32-like"/>
</dbReference>
<reference evidence="10 11" key="1">
    <citation type="journal article" date="2016" name="Mol. Biol. Evol.">
        <title>Comparative Genomics of Early-Diverging Mushroom-Forming Fungi Provides Insights into the Origins of Lignocellulose Decay Capabilities.</title>
        <authorList>
            <person name="Nagy L.G."/>
            <person name="Riley R."/>
            <person name="Tritt A."/>
            <person name="Adam C."/>
            <person name="Daum C."/>
            <person name="Floudas D."/>
            <person name="Sun H."/>
            <person name="Yadav J.S."/>
            <person name="Pangilinan J."/>
            <person name="Larsson K.H."/>
            <person name="Matsuura K."/>
            <person name="Barry K."/>
            <person name="Labutti K."/>
            <person name="Kuo R."/>
            <person name="Ohm R.A."/>
            <person name="Bhattacharya S.S."/>
            <person name="Shirouzu T."/>
            <person name="Yoshinaga Y."/>
            <person name="Martin F.M."/>
            <person name="Grigoriev I.V."/>
            <person name="Hibbett D.S."/>
        </authorList>
    </citation>
    <scope>NUCLEOTIDE SEQUENCE [LARGE SCALE GENOMIC DNA]</scope>
    <source>
        <strain evidence="10 11">CBS 109695</strain>
    </source>
</reference>
<sequence length="321" mass="35113">MAQQPPSFFPTSALDHAAAGLGAGVVAVLCMHPLDLLKVKFQVATASPQGGVGKAIWNSLRDIKTHDGWKGLYRGVGPNIAGNASSWGFYFLFYNMLKKRATGDDPSFIMSPGAYLLCSAQASAVTAIMTNPIWVVKVRMFTTNAASPIAYKSLWHGLSSIYRTEGMSGLWRGTSLALFGVSNGAIQFMGYEKMKEWGFKRKRRQFAKEGRVMTADDDKLSNTSYTIMSGASKLMALTSTYPYQVVRSRLQQNNATAHLYPTIPATIKRTWAAEGAKGFYRGLGTNLVRVLPGTCVTFVVYENLAWLFKSTAAKRQANLDA</sequence>
<feature type="repeat" description="Solcar" evidence="8">
    <location>
        <begin position="11"/>
        <end position="100"/>
    </location>
</feature>
<name>A0A166KBI6_9AGAM</name>
<dbReference type="GO" id="GO:0006862">
    <property type="term" value="P:nucleotide transport"/>
    <property type="evidence" value="ECO:0007669"/>
    <property type="project" value="InterPro"/>
</dbReference>
<evidence type="ECO:0000256" key="3">
    <source>
        <dbReference type="ARBA" id="ARBA00022448"/>
    </source>
</evidence>
<keyword evidence="6" id="KW-1133">Transmembrane helix</keyword>
<evidence type="ECO:0000256" key="5">
    <source>
        <dbReference type="ARBA" id="ARBA00022737"/>
    </source>
</evidence>
<feature type="repeat" description="Solcar" evidence="8">
    <location>
        <begin position="110"/>
        <end position="197"/>
    </location>
</feature>
<proteinExistence type="inferred from homology"/>
<organism evidence="10 11">
    <name type="scientific">Athelia psychrophila</name>
    <dbReference type="NCBI Taxonomy" id="1759441"/>
    <lineage>
        <taxon>Eukaryota</taxon>
        <taxon>Fungi</taxon>
        <taxon>Dikarya</taxon>
        <taxon>Basidiomycota</taxon>
        <taxon>Agaricomycotina</taxon>
        <taxon>Agaricomycetes</taxon>
        <taxon>Agaricomycetidae</taxon>
        <taxon>Atheliales</taxon>
        <taxon>Atheliaceae</taxon>
        <taxon>Athelia</taxon>
    </lineage>
</organism>
<dbReference type="InterPro" id="IPR023395">
    <property type="entry name" value="MCP_dom_sf"/>
</dbReference>
<comment type="similarity">
    <text evidence="2 9">Belongs to the mitochondrial carrier (TC 2.A.29) family.</text>
</comment>
<dbReference type="AlphaFoldDB" id="A0A166KBI6"/>
<gene>
    <name evidence="10" type="ORF">FIBSPDRAFT_825454</name>
</gene>
<dbReference type="Gene3D" id="1.50.40.10">
    <property type="entry name" value="Mitochondrial carrier domain"/>
    <property type="match status" value="1"/>
</dbReference>
<evidence type="ECO:0000256" key="4">
    <source>
        <dbReference type="ARBA" id="ARBA00022692"/>
    </source>
</evidence>
<dbReference type="InterPro" id="IPR018108">
    <property type="entry name" value="MCP_transmembrane"/>
</dbReference>
<evidence type="ECO:0000256" key="1">
    <source>
        <dbReference type="ARBA" id="ARBA00004141"/>
    </source>
</evidence>
<evidence type="ECO:0000313" key="10">
    <source>
        <dbReference type="EMBL" id="KZP21736.1"/>
    </source>
</evidence>
<evidence type="ECO:0000256" key="6">
    <source>
        <dbReference type="ARBA" id="ARBA00022989"/>
    </source>
</evidence>
<dbReference type="PROSITE" id="PS50920">
    <property type="entry name" value="SOLCAR"/>
    <property type="match status" value="3"/>
</dbReference>
<dbReference type="OrthoDB" id="428293at2759"/>
<keyword evidence="3 9" id="KW-0813">Transport</keyword>
<evidence type="ECO:0000313" key="11">
    <source>
        <dbReference type="Proteomes" id="UP000076532"/>
    </source>
</evidence>